<reference evidence="7" key="1">
    <citation type="journal article" date="2013" name="Nat. Genet.">
        <title>The Capsella rubella genome and the genomic consequences of rapid mating system evolution.</title>
        <authorList>
            <person name="Slotte T."/>
            <person name="Hazzouri K.M."/>
            <person name="Agren J.A."/>
            <person name="Koenig D."/>
            <person name="Maumus F."/>
            <person name="Guo Y.L."/>
            <person name="Steige K."/>
            <person name="Platts A.E."/>
            <person name="Escobar J.S."/>
            <person name="Newman L.K."/>
            <person name="Wang W."/>
            <person name="Mandakova T."/>
            <person name="Vello E."/>
            <person name="Smith L.M."/>
            <person name="Henz S.R."/>
            <person name="Steffen J."/>
            <person name="Takuno S."/>
            <person name="Brandvain Y."/>
            <person name="Coop G."/>
            <person name="Andolfatto P."/>
            <person name="Hu T.T."/>
            <person name="Blanchette M."/>
            <person name="Clark R.M."/>
            <person name="Quesneville H."/>
            <person name="Nordborg M."/>
            <person name="Gaut B.S."/>
            <person name="Lysak M.A."/>
            <person name="Jenkins J."/>
            <person name="Grimwood J."/>
            <person name="Chapman J."/>
            <person name="Prochnik S."/>
            <person name="Shu S."/>
            <person name="Rokhsar D."/>
            <person name="Schmutz J."/>
            <person name="Weigel D."/>
            <person name="Wright S.I."/>
        </authorList>
    </citation>
    <scope>NUCLEOTIDE SEQUENCE [LARGE SCALE GENOMIC DNA]</scope>
    <source>
        <strain evidence="7">cv. Monte Gargano</strain>
    </source>
</reference>
<gene>
    <name evidence="6" type="ORF">CARUB_v10013376mg</name>
</gene>
<evidence type="ECO:0000259" key="5">
    <source>
        <dbReference type="Pfam" id="PF25553"/>
    </source>
</evidence>
<dbReference type="Pfam" id="PF25553">
    <property type="entry name" value="BTB-POZ_ANK-like"/>
    <property type="match status" value="1"/>
</dbReference>
<dbReference type="KEGG" id="crb:17893589"/>
<organism evidence="6 7">
    <name type="scientific">Capsella rubella</name>
    <dbReference type="NCBI Taxonomy" id="81985"/>
    <lineage>
        <taxon>Eukaryota</taxon>
        <taxon>Viridiplantae</taxon>
        <taxon>Streptophyta</taxon>
        <taxon>Embryophyta</taxon>
        <taxon>Tracheophyta</taxon>
        <taxon>Spermatophyta</taxon>
        <taxon>Magnoliopsida</taxon>
        <taxon>eudicotyledons</taxon>
        <taxon>Gunneridae</taxon>
        <taxon>Pentapetalae</taxon>
        <taxon>rosids</taxon>
        <taxon>malvids</taxon>
        <taxon>Brassicales</taxon>
        <taxon>Brassicaceae</taxon>
        <taxon>Camelineae</taxon>
        <taxon>Capsella</taxon>
    </lineage>
</organism>
<accession>R0HKM6</accession>
<dbReference type="PANTHER" id="PTHR31060:SF33">
    <property type="entry name" value="OS04G0278000 PROTEIN"/>
    <property type="match status" value="1"/>
</dbReference>
<keyword evidence="3" id="KW-0833">Ubl conjugation pathway</keyword>
<evidence type="ECO:0000256" key="1">
    <source>
        <dbReference type="ARBA" id="ARBA00002668"/>
    </source>
</evidence>
<dbReference type="EMBL" id="KB870807">
    <property type="protein sequence ID" value="EOA30254.1"/>
    <property type="molecule type" value="Genomic_DNA"/>
</dbReference>
<keyword evidence="7" id="KW-1185">Reference proteome</keyword>
<feature type="region of interest" description="Disordered" evidence="4">
    <location>
        <begin position="40"/>
        <end position="81"/>
    </location>
</feature>
<dbReference type="InterPro" id="IPR038920">
    <property type="entry name" value="At3g05675-like"/>
</dbReference>
<sequence>MMTMGGGDSDLRKPTNFSAGPLSRRRSWCCSFAVPPASPDALSISSRNHIQAKSHSQQQRPKLGPKSVPCSPQSSKSPLNIVGRIDPRRILSPGRVSPIDSDLTIDTMQETETTHEEEDPVVVDSSPSLRSESFRAPKIEVTVSGPGSDSGSGSGYDARLSLKGRNGGVLVLELSSEVLAANSEVFAGLIVEDKKCSSLGLKKNTCRIEVCDVENLGVFRDTVELMFEGSDGIIKKFMKMGVYRAIDVLEVAAGIKFSRAVLSCLKYLEAVPWTEDEEEKLRRLLAIHNFDDAATSEILARFNSNETENSQDSLSKKLVWSITSCSDVNPRNELRSLVKGLLCKSSVYEKEQPEINKEEIYRAGKCCVDSLAKLFEEGSRGSSKKEKPLIESISREVENINWLLEIMIDWEIAEEFVEIWGKQRKLVEMHENVSPMVRYEVSRVTGAIFIAMGKRRVQCGGEARAGLVEAWFKPMLVDFGWLQRCKKGQDMREVEEGMGQTLLTLPVKQQYQVFMEWFRWFSKHGTECPNLSKAFQIWWRRSFLRGVESSSCR</sequence>
<comment type="function">
    <text evidence="1">May act as a substrate-specific adapter of an E3 ubiquitin-protein ligase complex (CUL3-RBX1-BTB) which mediates the ubiquitination and subsequent proteasomal degradation of target proteins.</text>
</comment>
<dbReference type="STRING" id="81985.R0HKM6"/>
<dbReference type="GO" id="GO:0016567">
    <property type="term" value="P:protein ubiquitination"/>
    <property type="evidence" value="ECO:0007669"/>
    <property type="project" value="UniProtKB-UniPathway"/>
</dbReference>
<feature type="region of interest" description="Disordered" evidence="4">
    <location>
        <begin position="110"/>
        <end position="129"/>
    </location>
</feature>
<dbReference type="OrthoDB" id="671361at2759"/>
<dbReference type="UniPathway" id="UPA00143"/>
<dbReference type="AlphaFoldDB" id="R0HKM6"/>
<dbReference type="PANTHER" id="PTHR31060">
    <property type="entry name" value="OSJNBA0011J08.25 PROTEIN-RELATED"/>
    <property type="match status" value="1"/>
</dbReference>
<evidence type="ECO:0000256" key="4">
    <source>
        <dbReference type="SAM" id="MobiDB-lite"/>
    </source>
</evidence>
<proteinExistence type="predicted"/>
<feature type="region of interest" description="Disordered" evidence="4">
    <location>
        <begin position="1"/>
        <end position="22"/>
    </location>
</feature>
<evidence type="ECO:0000256" key="2">
    <source>
        <dbReference type="ARBA" id="ARBA00004906"/>
    </source>
</evidence>
<comment type="pathway">
    <text evidence="2">Protein modification; protein ubiquitination.</text>
</comment>
<evidence type="ECO:0000256" key="3">
    <source>
        <dbReference type="ARBA" id="ARBA00022786"/>
    </source>
</evidence>
<dbReference type="InterPro" id="IPR058039">
    <property type="entry name" value="At3g05675-like_ankyrin"/>
</dbReference>
<dbReference type="Proteomes" id="UP000029121">
    <property type="component" value="Unassembled WGS sequence"/>
</dbReference>
<evidence type="ECO:0000313" key="7">
    <source>
        <dbReference type="Proteomes" id="UP000029121"/>
    </source>
</evidence>
<feature type="compositionally biased region" description="Polar residues" evidence="4">
    <location>
        <begin position="43"/>
        <end position="60"/>
    </location>
</feature>
<feature type="domain" description="At3g05675-like ankyrin-like" evidence="5">
    <location>
        <begin position="308"/>
        <end position="545"/>
    </location>
</feature>
<name>R0HKM6_9BRAS</name>
<dbReference type="eggNOG" id="ENOG502QV9R">
    <property type="taxonomic scope" value="Eukaryota"/>
</dbReference>
<protein>
    <recommendedName>
        <fullName evidence="5">At3g05675-like ankyrin-like domain-containing protein</fullName>
    </recommendedName>
</protein>
<evidence type="ECO:0000313" key="6">
    <source>
        <dbReference type="EMBL" id="EOA30254.1"/>
    </source>
</evidence>